<feature type="compositionally biased region" description="Polar residues" evidence="8">
    <location>
        <begin position="410"/>
        <end position="428"/>
    </location>
</feature>
<keyword evidence="4 7" id="KW-0804">Transcription</keyword>
<reference evidence="10" key="2">
    <citation type="submission" date="2014-08" db="EMBL/GenBank/DDBJ databases">
        <title>Exploiting Issatchenkia orientalis SD108 for Succinic Acid Production.</title>
        <authorList>
            <person name="Xiao H."/>
            <person name="Shao Z."/>
            <person name="Jiang Y."/>
            <person name="Dole S."/>
            <person name="Zhao H."/>
        </authorList>
    </citation>
    <scope>NUCLEOTIDE SEQUENCE [LARGE SCALE GENOMIC DNA]</scope>
    <source>
        <strain evidence="10">SD108</strain>
    </source>
</reference>
<dbReference type="Proteomes" id="UP000195871">
    <property type="component" value="Unassembled WGS sequence"/>
</dbReference>
<keyword evidence="3 7" id="KW-0805">Transcription regulation</keyword>
<proteinExistence type="inferred from homology"/>
<dbReference type="Proteomes" id="UP000029867">
    <property type="component" value="Unassembled WGS sequence"/>
</dbReference>
<dbReference type="VEuPathDB" id="FungiDB:C5L36_0B01680"/>
<dbReference type="EMBL" id="JQFK01000044">
    <property type="protein sequence ID" value="KGK37085.1"/>
    <property type="molecule type" value="Genomic_DNA"/>
</dbReference>
<dbReference type="eggNOG" id="KOG2261">
    <property type="taxonomic scope" value="Eukaryota"/>
</dbReference>
<reference evidence="12" key="1">
    <citation type="journal article" date="2014" name="Microb. Cell Fact.">
        <title>Exploiting Issatchenkia orientalis SD108 for succinic acid production.</title>
        <authorList>
            <person name="Xiao H."/>
            <person name="Shao Z."/>
            <person name="Jiang Y."/>
            <person name="Dole S."/>
            <person name="Zhao H."/>
        </authorList>
    </citation>
    <scope>NUCLEOTIDE SEQUENCE [LARGE SCALE GENOMIC DNA]</scope>
    <source>
        <strain evidence="12">SD108</strain>
    </source>
</reference>
<comment type="similarity">
    <text evidence="2 7">Belongs to the enhancer of polycomb family.</text>
</comment>
<dbReference type="HOGENOM" id="CLU_010580_0_0_1"/>
<evidence type="ECO:0000256" key="1">
    <source>
        <dbReference type="ARBA" id="ARBA00004123"/>
    </source>
</evidence>
<organism evidence="10 12">
    <name type="scientific">Pichia kudriavzevii</name>
    <name type="common">Yeast</name>
    <name type="synonym">Issatchenkia orientalis</name>
    <dbReference type="NCBI Taxonomy" id="4909"/>
    <lineage>
        <taxon>Eukaryota</taxon>
        <taxon>Fungi</taxon>
        <taxon>Dikarya</taxon>
        <taxon>Ascomycota</taxon>
        <taxon>Saccharomycotina</taxon>
        <taxon>Pichiomycetes</taxon>
        <taxon>Pichiales</taxon>
        <taxon>Pichiaceae</taxon>
        <taxon>Pichia</taxon>
    </lineage>
</organism>
<evidence type="ECO:0000313" key="10">
    <source>
        <dbReference type="EMBL" id="KGK37085.1"/>
    </source>
</evidence>
<dbReference type="AlphaFoldDB" id="A0A099NWT6"/>
<dbReference type="InterPro" id="IPR019542">
    <property type="entry name" value="Enhancer_polycomb-like_N"/>
</dbReference>
<feature type="compositionally biased region" description="Pro residues" evidence="8">
    <location>
        <begin position="368"/>
        <end position="377"/>
    </location>
</feature>
<feature type="region of interest" description="Disordered" evidence="8">
    <location>
        <begin position="363"/>
        <end position="428"/>
    </location>
</feature>
<evidence type="ECO:0000313" key="12">
    <source>
        <dbReference type="Proteomes" id="UP000029867"/>
    </source>
</evidence>
<sequence length="911" mass="105480">MASAANAGARFRQRKISVKQTLQVLRQRDIPDFDIEEQQREIQQIETGVEKGEEEEHHLQQVINASAAKFKGAEVKQVYIPTPDASKVWNEADKFYTRKFNEPDSYIVFSATVEDTSGCPYNMDEIDEEFLEKLNQDFKDEDKCTEDEFEFIASKFDSIVDERQPFLSIDPQQILKFDEIKSVALDENYEKSHDLHYLLAKKLKVKNFKTLYDADTKLNGDNSRDLGILLELFGKQIYEHWKDRRIKRGGGSIFPTLRFEDPSQKDDNNPYTSFRRREFRQARKTRRTDVQSINKLKLLYKDLLRAQSLLQSVAQRELKKNEILQNQRGIFENRKKLKKLVREGNLKLDDIDELFIDKPKKKRLPLGYVPPPSPAPPKESTKNKIKENVQSRAGLKKSSKNDLPKAKGSNKVTDQNVQNNSIHSNKIPQQTIQPYVKLPPCKIPDIDLTTVNTVLRDKLEGIKKAVSDKLIRRRLQDEGWINFTDDPYNPYFDLATPENTVIENKEHLPYSSIVSSMFEVENSREINFSHIFNNNRHYSNNDPNIVKINSFTGTVVKNDRHSSLPEFYDLYGEPSLTNQFGLSRDGINEEFNNKNMLNVSEVLLKVRKRQGRGGRIWIDRKRVKEDEMFEEYLNMPESDDGNEEEICGEETQNLNDVRGTMFSSNKIDKLSPIDEPLFDDGEKMDIDRDSNDGHAEITQNIPNIAVTETNKKKRKNAYDCSGAVKKRLRSRFMFDSELSNVNPIDPSKLNQIGKQTQAVRFGCMLLNKAFDNMHQIRQKQHLLQQQREKLLREQKERERQLHQMRQHQLASERRGKRDNSQLNDERSKSNKLSKEEKTRNKEKDPDNKKSKTKKASNSKANNNNNSNINSINNKTNPDSTPTGANVKVKVESNGSSANKENKAEKKLVNSN</sequence>
<evidence type="ECO:0000256" key="7">
    <source>
        <dbReference type="RuleBase" id="RU361124"/>
    </source>
</evidence>
<evidence type="ECO:0000256" key="3">
    <source>
        <dbReference type="ARBA" id="ARBA00023015"/>
    </source>
</evidence>
<feature type="region of interest" description="Disordered" evidence="8">
    <location>
        <begin position="795"/>
        <end position="911"/>
    </location>
</feature>
<feature type="compositionally biased region" description="Basic and acidic residues" evidence="8">
    <location>
        <begin position="379"/>
        <end position="389"/>
    </location>
</feature>
<evidence type="ECO:0000259" key="9">
    <source>
        <dbReference type="Pfam" id="PF10513"/>
    </source>
</evidence>
<dbReference type="PANTHER" id="PTHR14898">
    <property type="entry name" value="ENHANCER OF POLYCOMB"/>
    <property type="match status" value="1"/>
</dbReference>
<comment type="caution">
    <text evidence="10">The sequence shown here is derived from an EMBL/GenBank/DDBJ whole genome shotgun (WGS) entry which is preliminary data.</text>
</comment>
<name>A0A099NWT6_PICKU</name>
<evidence type="ECO:0000256" key="2">
    <source>
        <dbReference type="ARBA" id="ARBA00008035"/>
    </source>
</evidence>
<protein>
    <recommendedName>
        <fullName evidence="7">Enhancer of polycomb-like protein</fullName>
    </recommendedName>
</protein>
<evidence type="ECO:0000256" key="8">
    <source>
        <dbReference type="SAM" id="MobiDB-lite"/>
    </source>
</evidence>
<evidence type="ECO:0000313" key="13">
    <source>
        <dbReference type="Proteomes" id="UP000195871"/>
    </source>
</evidence>
<dbReference type="GO" id="GO:0035267">
    <property type="term" value="C:NuA4 histone acetyltransferase complex"/>
    <property type="evidence" value="ECO:0007669"/>
    <property type="project" value="InterPro"/>
</dbReference>
<feature type="compositionally biased region" description="Basic and acidic residues" evidence="8">
    <location>
        <begin position="810"/>
        <end position="849"/>
    </location>
</feature>
<evidence type="ECO:0000313" key="11">
    <source>
        <dbReference type="EMBL" id="OUT21150.1"/>
    </source>
</evidence>
<dbReference type="GO" id="GO:0006357">
    <property type="term" value="P:regulation of transcription by RNA polymerase II"/>
    <property type="evidence" value="ECO:0007669"/>
    <property type="project" value="InterPro"/>
</dbReference>
<dbReference type="GO" id="GO:0005634">
    <property type="term" value="C:nucleus"/>
    <property type="evidence" value="ECO:0007669"/>
    <property type="project" value="UniProtKB-SubCell"/>
</dbReference>
<dbReference type="Pfam" id="PF10513">
    <property type="entry name" value="EPL1"/>
    <property type="match status" value="1"/>
</dbReference>
<reference evidence="11 13" key="3">
    <citation type="submission" date="2017-05" db="EMBL/GenBank/DDBJ databases">
        <title>The Genome Sequence of Candida krusei Ckrusei653.</title>
        <authorList>
            <person name="Cuomo C."/>
            <person name="Forche A."/>
            <person name="Young S."/>
            <person name="Abouelleil A."/>
            <person name="Cao P."/>
            <person name="Chapman S."/>
            <person name="Cusick C."/>
            <person name="Shea T."/>
            <person name="Nusbaum C."/>
            <person name="Birren B."/>
        </authorList>
    </citation>
    <scope>NUCLEOTIDE SEQUENCE [LARGE SCALE GENOMIC DNA]</scope>
    <source>
        <strain evidence="11 13">Ckrusei653</strain>
    </source>
</reference>
<dbReference type="InterPro" id="IPR024943">
    <property type="entry name" value="Enhancer_polycomb"/>
</dbReference>
<evidence type="ECO:0000256" key="4">
    <source>
        <dbReference type="ARBA" id="ARBA00023163"/>
    </source>
</evidence>
<feature type="compositionally biased region" description="Low complexity" evidence="8">
    <location>
        <begin position="857"/>
        <end position="876"/>
    </location>
</feature>
<accession>A0A099NWT6</accession>
<dbReference type="EMBL" id="NHMM01000005">
    <property type="protein sequence ID" value="OUT21150.1"/>
    <property type="molecule type" value="Genomic_DNA"/>
</dbReference>
<comment type="function">
    <text evidence="6">Component of the NuA4 histone acetyltransferase complex which is involved in transcriptional activation of selected genes principally by acetylation of nucleosomal histone H4 and H2A. The NuA4 complex is also involved in DNA repair. Involved in gene silencing by neighboring heterochromatin, blockage of the silencing spreading along the chromosome, and required for cell cycle progression through G2/M.</text>
</comment>
<feature type="compositionally biased region" description="Basic and acidic residues" evidence="8">
    <location>
        <begin position="899"/>
        <end position="911"/>
    </location>
</feature>
<gene>
    <name evidence="11" type="ORF">CAS74_003264</name>
    <name evidence="10" type="ORF">JL09_g3773</name>
</gene>
<evidence type="ECO:0000256" key="6">
    <source>
        <dbReference type="ARBA" id="ARBA00025513"/>
    </source>
</evidence>
<feature type="domain" description="Enhancer of polycomb-like N-terminal" evidence="9">
    <location>
        <begin position="12"/>
        <end position="156"/>
    </location>
</feature>
<comment type="subcellular location">
    <subcellularLocation>
        <location evidence="1 7">Nucleus</location>
    </subcellularLocation>
</comment>
<evidence type="ECO:0000256" key="5">
    <source>
        <dbReference type="ARBA" id="ARBA00023242"/>
    </source>
</evidence>
<keyword evidence="5 7" id="KW-0539">Nucleus</keyword>